<keyword evidence="2" id="KW-1185">Reference proteome</keyword>
<dbReference type="HOGENOM" id="CLU_205761_0_0_0"/>
<organism evidence="1 2">
    <name type="scientific">Singulisphaera acidiphila (strain ATCC BAA-1392 / DSM 18658 / VKM B-2454 / MOB10)</name>
    <dbReference type="NCBI Taxonomy" id="886293"/>
    <lineage>
        <taxon>Bacteria</taxon>
        <taxon>Pseudomonadati</taxon>
        <taxon>Planctomycetota</taxon>
        <taxon>Planctomycetia</taxon>
        <taxon>Isosphaerales</taxon>
        <taxon>Isosphaeraceae</taxon>
        <taxon>Singulisphaera</taxon>
    </lineage>
</organism>
<dbReference type="EMBL" id="CP003364">
    <property type="protein sequence ID" value="AGA27752.1"/>
    <property type="molecule type" value="Genomic_DNA"/>
</dbReference>
<protein>
    <submittedName>
        <fullName evidence="1">Uncharacterized protein</fullName>
    </submittedName>
</protein>
<name>L0DER5_SINAD</name>
<dbReference type="Proteomes" id="UP000010798">
    <property type="component" value="Chromosome"/>
</dbReference>
<evidence type="ECO:0000313" key="1">
    <source>
        <dbReference type="EMBL" id="AGA27752.1"/>
    </source>
</evidence>
<gene>
    <name evidence="1" type="ordered locus">Sinac_3496</name>
</gene>
<proteinExistence type="predicted"/>
<dbReference type="eggNOG" id="ENOG5033JTG">
    <property type="taxonomic scope" value="Bacteria"/>
</dbReference>
<dbReference type="KEGG" id="saci:Sinac_3496"/>
<dbReference type="OrthoDB" id="286082at2"/>
<evidence type="ECO:0000313" key="2">
    <source>
        <dbReference type="Proteomes" id="UP000010798"/>
    </source>
</evidence>
<reference evidence="1 2" key="1">
    <citation type="submission" date="2012-02" db="EMBL/GenBank/DDBJ databases">
        <title>Complete sequence of chromosome of Singulisphaera acidiphila DSM 18658.</title>
        <authorList>
            <consortium name="US DOE Joint Genome Institute (JGI-PGF)"/>
            <person name="Lucas S."/>
            <person name="Copeland A."/>
            <person name="Lapidus A."/>
            <person name="Glavina del Rio T."/>
            <person name="Dalin E."/>
            <person name="Tice H."/>
            <person name="Bruce D."/>
            <person name="Goodwin L."/>
            <person name="Pitluck S."/>
            <person name="Peters L."/>
            <person name="Ovchinnikova G."/>
            <person name="Chertkov O."/>
            <person name="Kyrpides N."/>
            <person name="Mavromatis K."/>
            <person name="Ivanova N."/>
            <person name="Brettin T."/>
            <person name="Detter J.C."/>
            <person name="Han C."/>
            <person name="Larimer F."/>
            <person name="Land M."/>
            <person name="Hauser L."/>
            <person name="Markowitz V."/>
            <person name="Cheng J.-F."/>
            <person name="Hugenholtz P."/>
            <person name="Woyke T."/>
            <person name="Wu D."/>
            <person name="Tindall B."/>
            <person name="Pomrenke H."/>
            <person name="Brambilla E."/>
            <person name="Klenk H.-P."/>
            <person name="Eisen J.A."/>
        </authorList>
    </citation>
    <scope>NUCLEOTIDE SEQUENCE [LARGE SCALE GENOMIC DNA]</scope>
    <source>
        <strain evidence="2">ATCC BAA-1392 / DSM 18658 / VKM B-2454 / MOB10</strain>
    </source>
</reference>
<accession>L0DER5</accession>
<sequence length="59" mass="6655">MTTASLCERCGWMRVITSGKGSRFLLCERAQADARFTKYPRQPVSQCLGYVERNAPKQG</sequence>
<dbReference type="AlphaFoldDB" id="L0DER5"/>